<proteinExistence type="inferred from homology"/>
<evidence type="ECO:0000313" key="5">
    <source>
        <dbReference type="EMBL" id="EJX06743.1"/>
    </source>
</evidence>
<dbReference type="InterPro" id="IPR018357">
    <property type="entry name" value="Hexapep_transf_CS"/>
</dbReference>
<gene>
    <name evidence="5" type="ORF">EVA_05147</name>
</gene>
<keyword evidence="3" id="KW-0012">Acyltransferase</keyword>
<dbReference type="SUPFAM" id="SSF51161">
    <property type="entry name" value="Trimeric LpxA-like enzymes"/>
    <property type="match status" value="1"/>
</dbReference>
<accession>J9GV42</accession>
<dbReference type="GO" id="GO:0005829">
    <property type="term" value="C:cytosol"/>
    <property type="evidence" value="ECO:0007669"/>
    <property type="project" value="TreeGrafter"/>
</dbReference>
<sequence>MKTELEKMRSEELYSFADPEVYASYMQADRACQRLNATCLSDVDYRPALEALLPGIPTSAMVVPPFFCDHAHGITLGEHVFINRQVTMLNSGRITIGAHTLIGPNCSFYTPEHPFDYLERRQPVETGYPITIGEDCWLGGNVIVVGGVTIGPRSVIGAGSVVVKDIPADTLAVGNPCRPIRKLR</sequence>
<dbReference type="FunFam" id="2.160.10.10:FF:000025">
    <property type="entry name" value="Hexapeptide-repeat containing-acetyltransferase"/>
    <property type="match status" value="1"/>
</dbReference>
<protein>
    <submittedName>
        <fullName evidence="5">Maltose O-acetyltransferase</fullName>
    </submittedName>
</protein>
<dbReference type="Pfam" id="PF00132">
    <property type="entry name" value="Hexapep"/>
    <property type="match status" value="1"/>
</dbReference>
<dbReference type="InterPro" id="IPR001451">
    <property type="entry name" value="Hexapep"/>
</dbReference>
<name>J9GV42_9ZZZZ</name>
<evidence type="ECO:0000256" key="3">
    <source>
        <dbReference type="ARBA" id="ARBA00023315"/>
    </source>
</evidence>
<dbReference type="InterPro" id="IPR024688">
    <property type="entry name" value="Mac_dom"/>
</dbReference>
<organism evidence="5">
    <name type="scientific">gut metagenome</name>
    <dbReference type="NCBI Taxonomy" id="749906"/>
    <lineage>
        <taxon>unclassified sequences</taxon>
        <taxon>metagenomes</taxon>
        <taxon>organismal metagenomes</taxon>
    </lineage>
</organism>
<dbReference type="Pfam" id="PF12464">
    <property type="entry name" value="Mac"/>
    <property type="match status" value="1"/>
</dbReference>
<dbReference type="InterPro" id="IPR011004">
    <property type="entry name" value="Trimer_LpxA-like_sf"/>
</dbReference>
<dbReference type="GO" id="GO:0016407">
    <property type="term" value="F:acetyltransferase activity"/>
    <property type="evidence" value="ECO:0007669"/>
    <property type="project" value="InterPro"/>
</dbReference>
<comment type="caution">
    <text evidence="5">The sequence shown here is derived from an EMBL/GenBank/DDBJ whole genome shotgun (WGS) entry which is preliminary data.</text>
</comment>
<dbReference type="InterPro" id="IPR051159">
    <property type="entry name" value="Hexapeptide_acetyltransf"/>
</dbReference>
<dbReference type="PANTHER" id="PTHR23416:SF23">
    <property type="entry name" value="ACETYLTRANSFERASE C18B11.09C-RELATED"/>
    <property type="match status" value="1"/>
</dbReference>
<dbReference type="AlphaFoldDB" id="J9GV42"/>
<evidence type="ECO:0000259" key="4">
    <source>
        <dbReference type="SMART" id="SM01266"/>
    </source>
</evidence>
<dbReference type="Gene3D" id="2.160.10.10">
    <property type="entry name" value="Hexapeptide repeat proteins"/>
    <property type="match status" value="1"/>
</dbReference>
<comment type="similarity">
    <text evidence="1">Belongs to the transferase hexapeptide repeat family.</text>
</comment>
<keyword evidence="2 5" id="KW-0808">Transferase</keyword>
<reference evidence="5" key="1">
    <citation type="journal article" date="2012" name="PLoS ONE">
        <title>Gene sets for utilization of primary and secondary nutrition supplies in the distal gut of endangered iberian lynx.</title>
        <authorList>
            <person name="Alcaide M."/>
            <person name="Messina E."/>
            <person name="Richter M."/>
            <person name="Bargiela R."/>
            <person name="Peplies J."/>
            <person name="Huws S.A."/>
            <person name="Newbold C.J."/>
            <person name="Golyshin P.N."/>
            <person name="Simon M.A."/>
            <person name="Lopez G."/>
            <person name="Yakimov M.M."/>
            <person name="Ferrer M."/>
        </authorList>
    </citation>
    <scope>NUCLEOTIDE SEQUENCE</scope>
</reference>
<evidence type="ECO:0000256" key="1">
    <source>
        <dbReference type="ARBA" id="ARBA00007274"/>
    </source>
</evidence>
<feature type="domain" description="Maltose/galactoside acetyltransferase" evidence="4">
    <location>
        <begin position="5"/>
        <end position="58"/>
    </location>
</feature>
<dbReference type="EMBL" id="AMCI01001073">
    <property type="protein sequence ID" value="EJX06743.1"/>
    <property type="molecule type" value="Genomic_DNA"/>
</dbReference>
<dbReference type="PANTHER" id="PTHR23416">
    <property type="entry name" value="SIALIC ACID SYNTHASE-RELATED"/>
    <property type="match status" value="1"/>
</dbReference>
<evidence type="ECO:0000256" key="2">
    <source>
        <dbReference type="ARBA" id="ARBA00022679"/>
    </source>
</evidence>
<dbReference type="CDD" id="cd03357">
    <property type="entry name" value="LbH_MAT_GAT"/>
    <property type="match status" value="1"/>
</dbReference>
<dbReference type="SMART" id="SM01266">
    <property type="entry name" value="Mac"/>
    <property type="match status" value="1"/>
</dbReference>
<dbReference type="GO" id="GO:0008374">
    <property type="term" value="F:O-acyltransferase activity"/>
    <property type="evidence" value="ECO:0007669"/>
    <property type="project" value="TreeGrafter"/>
</dbReference>
<dbReference type="PROSITE" id="PS00101">
    <property type="entry name" value="HEXAPEP_TRANSFERASES"/>
    <property type="match status" value="1"/>
</dbReference>